<gene>
    <name evidence="3" type="ORF">GCM10011575_47210</name>
</gene>
<feature type="domain" description="MobA/VirD2-like nuclease" evidence="2">
    <location>
        <begin position="107"/>
        <end position="210"/>
    </location>
</feature>
<dbReference type="Proteomes" id="UP000613840">
    <property type="component" value="Unassembled WGS sequence"/>
</dbReference>
<dbReference type="EMBL" id="BMMZ01000021">
    <property type="protein sequence ID" value="GGL83434.1"/>
    <property type="molecule type" value="Genomic_DNA"/>
</dbReference>
<dbReference type="RefSeq" id="WP_229670599.1">
    <property type="nucleotide sequence ID" value="NZ_BMMZ01000021.1"/>
</dbReference>
<evidence type="ECO:0000313" key="3">
    <source>
        <dbReference type="EMBL" id="GGL83434.1"/>
    </source>
</evidence>
<evidence type="ECO:0000259" key="2">
    <source>
        <dbReference type="Pfam" id="PF03432"/>
    </source>
</evidence>
<name>A0A917SIX7_9ACTN</name>
<dbReference type="AlphaFoldDB" id="A0A917SIX7"/>
<evidence type="ECO:0000256" key="1">
    <source>
        <dbReference type="SAM" id="MobiDB-lite"/>
    </source>
</evidence>
<dbReference type="Pfam" id="PF03432">
    <property type="entry name" value="Relaxase"/>
    <property type="match status" value="1"/>
</dbReference>
<dbReference type="InterPro" id="IPR005094">
    <property type="entry name" value="Endonuclease_MobA/VirD2"/>
</dbReference>
<feature type="compositionally biased region" description="Basic and acidic residues" evidence="1">
    <location>
        <begin position="607"/>
        <end position="633"/>
    </location>
</feature>
<accession>A0A917SIX7</accession>
<proteinExistence type="predicted"/>
<feature type="region of interest" description="Disordered" evidence="1">
    <location>
        <begin position="560"/>
        <end position="633"/>
    </location>
</feature>
<sequence length="633" mass="70500">MIPNVTRGGRMAGLLSYLTDTDPTHLRKGKLRNDHEDPHLVGGDDWLMAWYSNGQLSHDDAMAIARHLDRPRKRHGVDVLAAVSERQAVGRDDDGQRIFRNVKVRDKPAHVWHCSLSLPIEDGLLSDERWEEIAHQFVTRMGLVKGDQSDDDMAGSSRWTAIRHGISENGNDHIHVVVQMVQDDGVKVNIHNDYVRAQSVCRQLEREYGLTSLESARAGVGYDPGEREAAARRKAWARHRNQQEQAARRGQQLPDWDDLPVEDRQARIQEQLRRLKSPKDGLERTIRAAATASQTEAEFVRRVRQSGALISPHFVAGRNDVINGYRVAERPDDGGRPIWHGGKDLAADLSLPRLREQWPDSPQDALDAAGEWRAAKLGRPPVGRGREDLDRPWTPADQARLQQLANQAELLSPEQTEEWARLARYTSGVFAAWERRLTHQLDNQTDPDPQLDQLRSRLGRAADELGRSARLHRRAQRPNPARTRAVILTSAAAFLSIHGANRSGLVGQAVLLAELMRLTTAIARAAEVAGDARHASALLKLKTLQLEQPYAAAQPRITGATAPAPVDNLSPAAKAGTTSALPPELEQVQRQMRPQRGSGSRPARGTPQRERPARDRRHSPEAGRDSGREGQSR</sequence>
<evidence type="ECO:0000313" key="4">
    <source>
        <dbReference type="Proteomes" id="UP000613840"/>
    </source>
</evidence>
<protein>
    <submittedName>
        <fullName evidence="3">Mobilization protein</fullName>
    </submittedName>
</protein>
<reference evidence="3" key="2">
    <citation type="submission" date="2020-09" db="EMBL/GenBank/DDBJ databases">
        <authorList>
            <person name="Sun Q."/>
            <person name="Zhou Y."/>
        </authorList>
    </citation>
    <scope>NUCLEOTIDE SEQUENCE</scope>
    <source>
        <strain evidence="3">CGMCC 4.7306</strain>
    </source>
</reference>
<reference evidence="3" key="1">
    <citation type="journal article" date="2014" name="Int. J. Syst. Evol. Microbiol.">
        <title>Complete genome sequence of Corynebacterium casei LMG S-19264T (=DSM 44701T), isolated from a smear-ripened cheese.</title>
        <authorList>
            <consortium name="US DOE Joint Genome Institute (JGI-PGF)"/>
            <person name="Walter F."/>
            <person name="Albersmeier A."/>
            <person name="Kalinowski J."/>
            <person name="Ruckert C."/>
        </authorList>
    </citation>
    <scope>NUCLEOTIDE SEQUENCE</scope>
    <source>
        <strain evidence="3">CGMCC 4.7306</strain>
    </source>
</reference>
<keyword evidence="4" id="KW-1185">Reference proteome</keyword>
<feature type="region of interest" description="Disordered" evidence="1">
    <location>
        <begin position="239"/>
        <end position="259"/>
    </location>
</feature>
<organism evidence="3 4">
    <name type="scientific">Microlunatus endophyticus</name>
    <dbReference type="NCBI Taxonomy" id="1716077"/>
    <lineage>
        <taxon>Bacteria</taxon>
        <taxon>Bacillati</taxon>
        <taxon>Actinomycetota</taxon>
        <taxon>Actinomycetes</taxon>
        <taxon>Propionibacteriales</taxon>
        <taxon>Propionibacteriaceae</taxon>
        <taxon>Microlunatus</taxon>
    </lineage>
</organism>
<comment type="caution">
    <text evidence="3">The sequence shown here is derived from an EMBL/GenBank/DDBJ whole genome shotgun (WGS) entry which is preliminary data.</text>
</comment>